<dbReference type="CDD" id="cd06359">
    <property type="entry name" value="PBP1_Nba-like"/>
    <property type="match status" value="1"/>
</dbReference>
<dbReference type="PANTHER" id="PTHR30483">
    <property type="entry name" value="LEUCINE-SPECIFIC-BINDING PROTEIN"/>
    <property type="match status" value="1"/>
</dbReference>
<dbReference type="InterPro" id="IPR051010">
    <property type="entry name" value="BCAA_transport"/>
</dbReference>
<dbReference type="InterPro" id="IPR028081">
    <property type="entry name" value="Leu-bd"/>
</dbReference>
<evidence type="ECO:0000259" key="5">
    <source>
        <dbReference type="Pfam" id="PF13458"/>
    </source>
</evidence>
<dbReference type="Pfam" id="PF13458">
    <property type="entry name" value="Peripla_BP_6"/>
    <property type="match status" value="1"/>
</dbReference>
<comment type="caution">
    <text evidence="6">The sequence shown here is derived from an EMBL/GenBank/DDBJ whole genome shotgun (WGS) entry which is preliminary data.</text>
</comment>
<dbReference type="RefSeq" id="WP_163041894.1">
    <property type="nucleotide sequence ID" value="NZ_JAAAMJ010000001.1"/>
</dbReference>
<protein>
    <submittedName>
        <fullName evidence="6">ABC transporter substrate-binding protein</fullName>
    </submittedName>
</protein>
<sequence>MKFVRSATLGLLATTALMGAAVAQQAETLTVGVMVNLSGPAAVLGEQARDGFLLAVEEMGGTLGGVATDVKIVDDELKPDVAVNKAKELVERDGADFVVGPIFSNIAGAIAKPVTDAGAFLISPNAGPSNLAGAECNPNFFAVSYQNDQNHEVLGKYAQDQGFGRVFLLAPNYQAGKDALAGFKNSYEGEVVNEIYTPLGQLDFSAELAQIAAEQPDAVYAFMPGGMGVNLVKQYRQAGLETIPFLSAFTVDETTLPATQDAAVGFFGGSNWAPNMDNPQSKAFVAAYEAKYGTVPGSYAMHGYDAALLIDSAVKAVGGDLADKDALRAALAAADFTSLRGDFAFGPNHFPIQDFYLVTAAKREDGKFETQIAETIFEDYADNYAASCQMN</sequence>
<dbReference type="Proteomes" id="UP000476332">
    <property type="component" value="Unassembled WGS sequence"/>
</dbReference>
<evidence type="ECO:0000256" key="4">
    <source>
        <dbReference type="SAM" id="SignalP"/>
    </source>
</evidence>
<reference evidence="6 7" key="1">
    <citation type="submission" date="2020-01" db="EMBL/GenBank/DDBJ databases">
        <title>Genomes of bacteria type strains.</title>
        <authorList>
            <person name="Chen J."/>
            <person name="Zhu S."/>
            <person name="Chen J."/>
        </authorList>
    </citation>
    <scope>NUCLEOTIDE SEQUENCE [LARGE SCALE GENOMIC DNA]</scope>
    <source>
        <strain evidence="6 7">KCTC 52919</strain>
    </source>
</reference>
<dbReference type="PANTHER" id="PTHR30483:SF6">
    <property type="entry name" value="PERIPLASMIC BINDING PROTEIN OF ABC TRANSPORTER FOR NATURAL AMINO ACIDS"/>
    <property type="match status" value="1"/>
</dbReference>
<evidence type="ECO:0000313" key="7">
    <source>
        <dbReference type="Proteomes" id="UP000476332"/>
    </source>
</evidence>
<feature type="signal peptide" evidence="4">
    <location>
        <begin position="1"/>
        <end position="26"/>
    </location>
</feature>
<dbReference type="AlphaFoldDB" id="A0A6L9MBV2"/>
<feature type="chain" id="PRO_5026985221" evidence="4">
    <location>
        <begin position="27"/>
        <end position="391"/>
    </location>
</feature>
<feature type="domain" description="Leucine-binding protein" evidence="5">
    <location>
        <begin position="28"/>
        <end position="361"/>
    </location>
</feature>
<dbReference type="EMBL" id="JAAAMJ010000001">
    <property type="protein sequence ID" value="NDV85136.1"/>
    <property type="molecule type" value="Genomic_DNA"/>
</dbReference>
<proteinExistence type="inferred from homology"/>
<gene>
    <name evidence="6" type="ORF">GTW51_00300</name>
</gene>
<keyword evidence="3" id="KW-0813">Transport</keyword>
<evidence type="ECO:0000256" key="2">
    <source>
        <dbReference type="ARBA" id="ARBA00022729"/>
    </source>
</evidence>
<keyword evidence="2 4" id="KW-0732">Signal</keyword>
<evidence type="ECO:0000313" key="6">
    <source>
        <dbReference type="EMBL" id="NDV85136.1"/>
    </source>
</evidence>
<organism evidence="6 7">
    <name type="scientific">Aurantimonas aggregata</name>
    <dbReference type="NCBI Taxonomy" id="2047720"/>
    <lineage>
        <taxon>Bacteria</taxon>
        <taxon>Pseudomonadati</taxon>
        <taxon>Pseudomonadota</taxon>
        <taxon>Alphaproteobacteria</taxon>
        <taxon>Hyphomicrobiales</taxon>
        <taxon>Aurantimonadaceae</taxon>
        <taxon>Aurantimonas</taxon>
    </lineage>
</organism>
<dbReference type="SUPFAM" id="SSF53822">
    <property type="entry name" value="Periplasmic binding protein-like I"/>
    <property type="match status" value="1"/>
</dbReference>
<evidence type="ECO:0000256" key="3">
    <source>
        <dbReference type="ARBA" id="ARBA00022970"/>
    </source>
</evidence>
<comment type="similarity">
    <text evidence="1">Belongs to the leucine-binding protein family.</text>
</comment>
<dbReference type="GO" id="GO:0006865">
    <property type="term" value="P:amino acid transport"/>
    <property type="evidence" value="ECO:0007669"/>
    <property type="project" value="UniProtKB-KW"/>
</dbReference>
<keyword evidence="7" id="KW-1185">Reference proteome</keyword>
<dbReference type="InterPro" id="IPR028082">
    <property type="entry name" value="Peripla_BP_I"/>
</dbReference>
<keyword evidence="3" id="KW-0029">Amino-acid transport</keyword>
<dbReference type="Gene3D" id="3.40.50.2300">
    <property type="match status" value="2"/>
</dbReference>
<accession>A0A6L9MBV2</accession>
<name>A0A6L9MBV2_9HYPH</name>
<evidence type="ECO:0000256" key="1">
    <source>
        <dbReference type="ARBA" id="ARBA00010062"/>
    </source>
</evidence>